<sequence length="133" mass="14969">MASLNKAKKEDLFNLAQELNVEVPESVTISTLKALIENCDTYKNDSEYNSCIPYMVMFLSTTEAGGHEGWQSCRSGCDSLHEMVQAAPGRRLTLMNIEGLTTTVKMTSFLHHFLTSRSSSLFDKNVHYRVTVR</sequence>
<keyword evidence="2" id="KW-1185">Reference proteome</keyword>
<protein>
    <submittedName>
        <fullName evidence="1">Uncharacterized protein</fullName>
    </submittedName>
</protein>
<evidence type="ECO:0000313" key="1">
    <source>
        <dbReference type="EMBL" id="KAF8785735.1"/>
    </source>
</evidence>
<evidence type="ECO:0000313" key="2">
    <source>
        <dbReference type="Proteomes" id="UP000807504"/>
    </source>
</evidence>
<dbReference type="EMBL" id="JABXBU010000030">
    <property type="protein sequence ID" value="KAF8785735.1"/>
    <property type="molecule type" value="Genomic_DNA"/>
</dbReference>
<dbReference type="AlphaFoldDB" id="A0A8T0F648"/>
<accession>A0A8T0F648</accession>
<comment type="caution">
    <text evidence="1">The sequence shown here is derived from an EMBL/GenBank/DDBJ whole genome shotgun (WGS) entry which is preliminary data.</text>
</comment>
<gene>
    <name evidence="1" type="ORF">HNY73_011245</name>
</gene>
<dbReference type="Proteomes" id="UP000807504">
    <property type="component" value="Unassembled WGS sequence"/>
</dbReference>
<reference evidence="1" key="1">
    <citation type="journal article" date="2020" name="bioRxiv">
        <title>Chromosome-level reference genome of the European wasp spider Argiope bruennichi: a resource for studies on range expansion and evolutionary adaptation.</title>
        <authorList>
            <person name="Sheffer M.M."/>
            <person name="Hoppe A."/>
            <person name="Krehenwinkel H."/>
            <person name="Uhl G."/>
            <person name="Kuss A.W."/>
            <person name="Jensen L."/>
            <person name="Jensen C."/>
            <person name="Gillespie R.G."/>
            <person name="Hoff K.J."/>
            <person name="Prost S."/>
        </authorList>
    </citation>
    <scope>NUCLEOTIDE SEQUENCE</scope>
</reference>
<proteinExistence type="predicted"/>
<reference evidence="1" key="2">
    <citation type="submission" date="2020-06" db="EMBL/GenBank/DDBJ databases">
        <authorList>
            <person name="Sheffer M."/>
        </authorList>
    </citation>
    <scope>NUCLEOTIDE SEQUENCE</scope>
</reference>
<organism evidence="1 2">
    <name type="scientific">Argiope bruennichi</name>
    <name type="common">Wasp spider</name>
    <name type="synonym">Aranea bruennichi</name>
    <dbReference type="NCBI Taxonomy" id="94029"/>
    <lineage>
        <taxon>Eukaryota</taxon>
        <taxon>Metazoa</taxon>
        <taxon>Ecdysozoa</taxon>
        <taxon>Arthropoda</taxon>
        <taxon>Chelicerata</taxon>
        <taxon>Arachnida</taxon>
        <taxon>Araneae</taxon>
        <taxon>Araneomorphae</taxon>
        <taxon>Entelegynae</taxon>
        <taxon>Araneoidea</taxon>
        <taxon>Araneidae</taxon>
        <taxon>Argiope</taxon>
    </lineage>
</organism>
<name>A0A8T0F648_ARGBR</name>